<sequence length="86" mass="9550">MNYQTIGTIAFFAGVVLLLIELLRHGLSKLSVFSYACFVLSSVFLSSSILMGAIAIAGLSVLFGILLKYYRRERRRLNDNDDGDQS</sequence>
<organism evidence="2 3">
    <name type="scientific">Christensenella tenuis</name>
    <dbReference type="NCBI Taxonomy" id="2763033"/>
    <lineage>
        <taxon>Bacteria</taxon>
        <taxon>Bacillati</taxon>
        <taxon>Bacillota</taxon>
        <taxon>Clostridia</taxon>
        <taxon>Christensenellales</taxon>
        <taxon>Christensenellaceae</taxon>
        <taxon>Christensenella</taxon>
    </lineage>
</organism>
<gene>
    <name evidence="2" type="ORF">H8S18_07085</name>
</gene>
<evidence type="ECO:0000256" key="1">
    <source>
        <dbReference type="SAM" id="Phobius"/>
    </source>
</evidence>
<accession>A0ABR7EEM0</accession>
<feature type="transmembrane region" description="Helical" evidence="1">
    <location>
        <begin position="53"/>
        <end position="70"/>
    </location>
</feature>
<name>A0ABR7EEM0_9FIRM</name>
<evidence type="ECO:0000313" key="3">
    <source>
        <dbReference type="Proteomes" id="UP000606889"/>
    </source>
</evidence>
<keyword evidence="3" id="KW-1185">Reference proteome</keyword>
<dbReference type="RefSeq" id="WP_186857616.1">
    <property type="nucleotide sequence ID" value="NZ_JACOON010000003.1"/>
</dbReference>
<protein>
    <submittedName>
        <fullName evidence="2">Uncharacterized protein</fullName>
    </submittedName>
</protein>
<keyword evidence="1" id="KW-0472">Membrane</keyword>
<comment type="caution">
    <text evidence="2">The sequence shown here is derived from an EMBL/GenBank/DDBJ whole genome shotgun (WGS) entry which is preliminary data.</text>
</comment>
<dbReference type="Proteomes" id="UP000606889">
    <property type="component" value="Unassembled WGS sequence"/>
</dbReference>
<dbReference type="EMBL" id="JACOON010000003">
    <property type="protein sequence ID" value="MBC5648098.1"/>
    <property type="molecule type" value="Genomic_DNA"/>
</dbReference>
<evidence type="ECO:0000313" key="2">
    <source>
        <dbReference type="EMBL" id="MBC5648098.1"/>
    </source>
</evidence>
<reference evidence="2 3" key="1">
    <citation type="submission" date="2020-08" db="EMBL/GenBank/DDBJ databases">
        <title>Genome public.</title>
        <authorList>
            <person name="Liu C."/>
            <person name="Sun Q."/>
        </authorList>
    </citation>
    <scope>NUCLEOTIDE SEQUENCE [LARGE SCALE GENOMIC DNA]</scope>
    <source>
        <strain evidence="2 3">NSJ-35</strain>
    </source>
</reference>
<keyword evidence="1" id="KW-1133">Transmembrane helix</keyword>
<keyword evidence="1" id="KW-0812">Transmembrane</keyword>
<feature type="transmembrane region" description="Helical" evidence="1">
    <location>
        <begin position="6"/>
        <end position="23"/>
    </location>
</feature>
<proteinExistence type="predicted"/>